<dbReference type="RefSeq" id="WP_073239266.1">
    <property type="nucleotide sequence ID" value="NZ_FQUY01000014.1"/>
</dbReference>
<name>A0A1M4ZL04_9FIRM</name>
<gene>
    <name evidence="1" type="ORF">SAMN02745133_02015</name>
</gene>
<dbReference type="Proteomes" id="UP000184148">
    <property type="component" value="Unassembled WGS sequence"/>
</dbReference>
<evidence type="ECO:0000313" key="2">
    <source>
        <dbReference type="Proteomes" id="UP000184148"/>
    </source>
</evidence>
<keyword evidence="2" id="KW-1185">Reference proteome</keyword>
<dbReference type="EMBL" id="FQUY01000014">
    <property type="protein sequence ID" value="SHF18739.1"/>
    <property type="molecule type" value="Genomic_DNA"/>
</dbReference>
<organism evidence="1 2">
    <name type="scientific">Desulforamulus putei DSM 12395</name>
    <dbReference type="NCBI Taxonomy" id="1121429"/>
    <lineage>
        <taxon>Bacteria</taxon>
        <taxon>Bacillati</taxon>
        <taxon>Bacillota</taxon>
        <taxon>Clostridia</taxon>
        <taxon>Eubacteriales</taxon>
        <taxon>Peptococcaceae</taxon>
        <taxon>Desulforamulus</taxon>
    </lineage>
</organism>
<accession>A0A1M4ZL04</accession>
<dbReference type="OrthoDB" id="1787193at2"/>
<sequence length="77" mass="9151">MQYDFKEAFNRIGQQLDEITNKRIEELRRLSDEGKIDFAQLANETLNEMINSNIRVTAKVLEEYHEKLMQYLSEKGI</sequence>
<proteinExistence type="predicted"/>
<evidence type="ECO:0000313" key="1">
    <source>
        <dbReference type="EMBL" id="SHF18739.1"/>
    </source>
</evidence>
<dbReference type="AlphaFoldDB" id="A0A1M4ZL04"/>
<protein>
    <submittedName>
        <fullName evidence="1">Uncharacterized protein</fullName>
    </submittedName>
</protein>
<reference evidence="2" key="1">
    <citation type="submission" date="2016-11" db="EMBL/GenBank/DDBJ databases">
        <authorList>
            <person name="Varghese N."/>
            <person name="Submissions S."/>
        </authorList>
    </citation>
    <scope>NUCLEOTIDE SEQUENCE [LARGE SCALE GENOMIC DNA]</scope>
    <source>
        <strain evidence="2">DSM 12395</strain>
    </source>
</reference>